<evidence type="ECO:0000313" key="5">
    <source>
        <dbReference type="EMBL" id="ADD93770.1"/>
    </source>
</evidence>
<feature type="signal peptide" evidence="3">
    <location>
        <begin position="1"/>
        <end position="24"/>
    </location>
</feature>
<feature type="compositionally biased region" description="Polar residues" evidence="1">
    <location>
        <begin position="97"/>
        <end position="112"/>
    </location>
</feature>
<dbReference type="EMBL" id="GU942996">
    <property type="protein sequence ID" value="ADD93770.1"/>
    <property type="molecule type" value="Genomic_DNA"/>
</dbReference>
<name>D6PDG9_9BACT</name>
<feature type="region of interest" description="Disordered" evidence="1">
    <location>
        <begin position="67"/>
        <end position="115"/>
    </location>
</feature>
<keyword evidence="2" id="KW-1133">Transmembrane helix</keyword>
<feature type="transmembrane region" description="Helical" evidence="2">
    <location>
        <begin position="1160"/>
        <end position="1185"/>
    </location>
</feature>
<dbReference type="InterPro" id="IPR011635">
    <property type="entry name" value="CARDB"/>
</dbReference>
<dbReference type="InterPro" id="IPR013783">
    <property type="entry name" value="Ig-like_fold"/>
</dbReference>
<feature type="domain" description="CARDB" evidence="4">
    <location>
        <begin position="470"/>
        <end position="578"/>
    </location>
</feature>
<feature type="region of interest" description="Disordered" evidence="1">
    <location>
        <begin position="1070"/>
        <end position="1157"/>
    </location>
</feature>
<evidence type="ECO:0000259" key="4">
    <source>
        <dbReference type="Pfam" id="PF07705"/>
    </source>
</evidence>
<feature type="compositionally biased region" description="Polar residues" evidence="1">
    <location>
        <begin position="67"/>
        <end position="83"/>
    </location>
</feature>
<feature type="domain" description="CARDB" evidence="4">
    <location>
        <begin position="212"/>
        <end position="323"/>
    </location>
</feature>
<dbReference type="Pfam" id="PF07705">
    <property type="entry name" value="CARDB"/>
    <property type="match status" value="2"/>
</dbReference>
<protein>
    <recommendedName>
        <fullName evidence="4">CARDB domain-containing protein</fullName>
    </recommendedName>
</protein>
<dbReference type="SUPFAM" id="SSF89260">
    <property type="entry name" value="Collagen-binding domain"/>
    <property type="match status" value="3"/>
</dbReference>
<evidence type="ECO:0000256" key="3">
    <source>
        <dbReference type="SAM" id="SignalP"/>
    </source>
</evidence>
<organism evidence="5">
    <name type="scientific">uncultured marine bacterium MedDCM-OCT-S05-C222</name>
    <dbReference type="NCBI Taxonomy" id="743064"/>
    <lineage>
        <taxon>Bacteria</taxon>
        <taxon>environmental samples</taxon>
    </lineage>
</organism>
<evidence type="ECO:0000256" key="2">
    <source>
        <dbReference type="SAM" id="Phobius"/>
    </source>
</evidence>
<dbReference type="Gene3D" id="2.60.120.380">
    <property type="match status" value="4"/>
</dbReference>
<feature type="chain" id="PRO_5003087240" description="CARDB domain-containing protein" evidence="3">
    <location>
        <begin position="25"/>
        <end position="1253"/>
    </location>
</feature>
<accession>D6PDG9</accession>
<keyword evidence="2" id="KW-0472">Membrane</keyword>
<dbReference type="Gene3D" id="2.60.40.10">
    <property type="entry name" value="Immunoglobulins"/>
    <property type="match status" value="3"/>
</dbReference>
<dbReference type="AlphaFoldDB" id="D6PDG9"/>
<keyword evidence="2" id="KW-0812">Transmembrane</keyword>
<sequence>MQNGRFTALSLIFVFIAAISPLAAALVDVEKGDDVTIIAPIEESKLPLDDVQFIGLKSLEILMPKTSSTSGRAACPTPSSLQTDGGSNGDAGADSNTSRSLGTNPNSGTTGVNGCVDATDTDDWYTITTTTGKDVDVELVVPAGADFDLYLVDSTGNEYDYDWSEYSDPLEKVSTTGTSFSGVASTFYINVRAYSGDGQYTLRTWTNNTPPRPDLIISSITEPASGQPGATVNVEYVVENIYNTTSDPFEVQFILSTDRTFDQFDELISVSHNEGALAENTSRTTNASVTLPNNLANGTYYWIVWADGYNNITEFNDTNNNLASDGVMLVGESCDDMHPNGKDDAGLGSNAPADEANVTAPLGTNVTASYTGCIDGIEENDVFAFDVPENHTIEISITLESTVLVYLYLVDSGLNSVDSDVVYFGGSGGVSTVGSSYDGIGDSYYVNLSRSGTGVNWTMDVWTNYSTPKANLVIDNATSFTTSSAGSNVAVDFEASNAGRLAASSALVSVLLSVDSGLADHDIEIGNTTIPALDINESGMYQLTVVIPTSTPGGNYTLIVVADYDEQIDELNEEDNSFAIEDEILIDTKATSCPAQNDAIEAGITSGDAGGDAASAFNLGTDISMTITGCVHEDVDDEDWYEIDISPGLNLTVTLINSADQDADLYLRDDQGEWFDRPWTGGSTDEVVTTSDSTSFAGSGGTFYISVTGFDSLGVYTLVIETEGVDPNSFNCGQQNDIGLGQDASSGTGSNIGQNPTVDGTGCFSGLDVSDVYAFTINDGKNFQIDFNADSALAFTATLEDANGNSIASVDNTTFGLLFNSYNTDMEGVTKDYILTVQSGGDAGNYNLTISLLDSAPADIAVSSLVCPTNHTSGSENQITWELVSLRGEAFSTSIILHLDLIDSSGAQVARMATKTVVVNGVYNTTFGSGSEYYATVDEQASGYYNCRLTIDVEDSLTESNESNNEQIGIPFYIQNEEELWANDEDRDGYNTTDTGDNMVDDCPTTYGNSTVDRIGCADLDGDGVSNLNDLWPFDKSQALDTDGDSYGDNPDGIDGDACPDVAGIAGGDGGNGCPPADDDGDGVSNALDDCPNTVPGTAVGPDGCEKDTPIDEPTNPIDPNNPDQNQTDTNQTVVDDDSTQNSGDDGSTDTDTTQSESGVLGMSFLTIGIIGAAIVLLALTFVVARGRGASKEEKLFDQQQMAYASVGAAPQPVDATITPEQLAYEQQLIAAGYPADYARTYADQHFRPWLNQ</sequence>
<keyword evidence="3" id="KW-0732">Signal</keyword>
<proteinExistence type="predicted"/>
<evidence type="ECO:0000256" key="1">
    <source>
        <dbReference type="SAM" id="MobiDB-lite"/>
    </source>
</evidence>
<feature type="compositionally biased region" description="Low complexity" evidence="1">
    <location>
        <begin position="1112"/>
        <end position="1157"/>
    </location>
</feature>
<reference evidence="5" key="1">
    <citation type="journal article" date="2010" name="ISME J.">
        <title>Metagenome of the Mediterranean deep chlorophyll maximum studied by direct and fosmid library 454 pyrosequencing.</title>
        <authorList>
            <person name="Ghai R."/>
            <person name="Martin-Cuadrado A.B."/>
            <person name="Molto A.G."/>
            <person name="Heredia I.G."/>
            <person name="Cabrera R."/>
            <person name="Martin J."/>
            <person name="Verdu M."/>
            <person name="Deschamps P."/>
            <person name="Moreira D."/>
            <person name="Lopez-Garcia P."/>
            <person name="Mira A."/>
            <person name="Rodriguez-Valera F."/>
        </authorList>
    </citation>
    <scope>NUCLEOTIDE SEQUENCE</scope>
</reference>